<dbReference type="PANTHER" id="PTHR37694">
    <property type="entry name" value="SLR8022 PROTEIN"/>
    <property type="match status" value="1"/>
</dbReference>
<evidence type="ECO:0000259" key="1">
    <source>
        <dbReference type="Pfam" id="PF07883"/>
    </source>
</evidence>
<dbReference type="Pfam" id="PF07883">
    <property type="entry name" value="Cupin_2"/>
    <property type="match status" value="1"/>
</dbReference>
<organism evidence="2 3">
    <name type="scientific">Joostella atrarenae</name>
    <dbReference type="NCBI Taxonomy" id="679257"/>
    <lineage>
        <taxon>Bacteria</taxon>
        <taxon>Pseudomonadati</taxon>
        <taxon>Bacteroidota</taxon>
        <taxon>Flavobacteriia</taxon>
        <taxon>Flavobacteriales</taxon>
        <taxon>Flavobacteriaceae</taxon>
        <taxon>Joostella</taxon>
    </lineage>
</organism>
<name>A0ABS9J1W4_9FLAO</name>
<protein>
    <submittedName>
        <fullName evidence="2">Cupin domain-containing protein</fullName>
    </submittedName>
</protein>
<gene>
    <name evidence="2" type="ORF">JM658_06245</name>
</gene>
<dbReference type="Proteomes" id="UP000829517">
    <property type="component" value="Unassembled WGS sequence"/>
</dbReference>
<accession>A0ABS9J1W4</accession>
<sequence length="114" mass="12795">MKLESFNKNIAFNNEKVVTKVLLETSFSKEIRNLLKKGQIMKEHKAPFPIIVHLLEGAIDFGVEGEVHSITKGDVLTLDANVPHDLTANEDSIVRLTLSKLDKIERVEKVITDS</sequence>
<comment type="caution">
    <text evidence="2">The sequence shown here is derived from an EMBL/GenBank/DDBJ whole genome shotgun (WGS) entry which is preliminary data.</text>
</comment>
<feature type="domain" description="Cupin type-2" evidence="1">
    <location>
        <begin position="35"/>
        <end position="96"/>
    </location>
</feature>
<dbReference type="Gene3D" id="2.60.120.10">
    <property type="entry name" value="Jelly Rolls"/>
    <property type="match status" value="1"/>
</dbReference>
<dbReference type="CDD" id="cd02230">
    <property type="entry name" value="cupin_HP0902-like"/>
    <property type="match status" value="1"/>
</dbReference>
<dbReference type="SUPFAM" id="SSF51182">
    <property type="entry name" value="RmlC-like cupins"/>
    <property type="match status" value="1"/>
</dbReference>
<dbReference type="RefSeq" id="WP_236958387.1">
    <property type="nucleotide sequence ID" value="NZ_JAETXX010000002.1"/>
</dbReference>
<dbReference type="EMBL" id="JAETXX010000002">
    <property type="protein sequence ID" value="MCF8714428.1"/>
    <property type="molecule type" value="Genomic_DNA"/>
</dbReference>
<evidence type="ECO:0000313" key="3">
    <source>
        <dbReference type="Proteomes" id="UP000829517"/>
    </source>
</evidence>
<reference evidence="2 3" key="1">
    <citation type="submission" date="2021-01" db="EMBL/GenBank/DDBJ databases">
        <title>Genome sequencing of Joostella atrarenae M1-2 (= KCTC 23194).</title>
        <authorList>
            <person name="Zakaria M.R."/>
            <person name="Lam M.Q."/>
            <person name="Chong C.S."/>
        </authorList>
    </citation>
    <scope>NUCLEOTIDE SEQUENCE [LARGE SCALE GENOMIC DNA]</scope>
    <source>
        <strain evidence="2 3">M1-2</strain>
    </source>
</reference>
<evidence type="ECO:0000313" key="2">
    <source>
        <dbReference type="EMBL" id="MCF8714428.1"/>
    </source>
</evidence>
<proteinExistence type="predicted"/>
<dbReference type="InterPro" id="IPR011051">
    <property type="entry name" value="RmlC_Cupin_sf"/>
</dbReference>
<dbReference type="PANTHER" id="PTHR37694:SF1">
    <property type="entry name" value="SLR8022 PROTEIN"/>
    <property type="match status" value="1"/>
</dbReference>
<dbReference type="InterPro" id="IPR014710">
    <property type="entry name" value="RmlC-like_jellyroll"/>
</dbReference>
<keyword evidence="3" id="KW-1185">Reference proteome</keyword>
<dbReference type="InterPro" id="IPR013096">
    <property type="entry name" value="Cupin_2"/>
</dbReference>